<dbReference type="SUPFAM" id="SSF48317">
    <property type="entry name" value="Acid phosphatase/Vanadium-dependent haloperoxidase"/>
    <property type="match status" value="1"/>
</dbReference>
<keyword evidence="2" id="KW-1133">Transmembrane helix</keyword>
<evidence type="ECO:0000313" key="4">
    <source>
        <dbReference type="Proteomes" id="UP000541444"/>
    </source>
</evidence>
<dbReference type="EMBL" id="JACGCM010001059">
    <property type="protein sequence ID" value="KAF6162020.1"/>
    <property type="molecule type" value="Genomic_DNA"/>
</dbReference>
<keyword evidence="4" id="KW-1185">Reference proteome</keyword>
<gene>
    <name evidence="3" type="ORF">GIB67_002609</name>
</gene>
<reference evidence="3 4" key="1">
    <citation type="journal article" date="2020" name="IScience">
        <title>Genome Sequencing of the Endangered Kingdonia uniflora (Circaeasteraceae, Ranunculales) Reveals Potential Mechanisms of Evolutionary Specialization.</title>
        <authorList>
            <person name="Sun Y."/>
            <person name="Deng T."/>
            <person name="Zhang A."/>
            <person name="Moore M.J."/>
            <person name="Landis J.B."/>
            <person name="Lin N."/>
            <person name="Zhang H."/>
            <person name="Zhang X."/>
            <person name="Huang J."/>
            <person name="Zhang X."/>
            <person name="Sun H."/>
            <person name="Wang H."/>
        </authorList>
    </citation>
    <scope>NUCLEOTIDE SEQUENCE [LARGE SCALE GENOMIC DNA]</scope>
    <source>
        <strain evidence="3">TB1705</strain>
        <tissue evidence="3">Leaf</tissue>
    </source>
</reference>
<proteinExistence type="predicted"/>
<evidence type="ECO:0000256" key="2">
    <source>
        <dbReference type="SAM" id="Phobius"/>
    </source>
</evidence>
<dbReference type="GO" id="GO:0008610">
    <property type="term" value="P:lipid biosynthetic process"/>
    <property type="evidence" value="ECO:0007669"/>
    <property type="project" value="TreeGrafter"/>
</dbReference>
<dbReference type="GO" id="GO:0006487">
    <property type="term" value="P:protein N-linked glycosylation"/>
    <property type="evidence" value="ECO:0007669"/>
    <property type="project" value="TreeGrafter"/>
</dbReference>
<accession>A0A7J7N4R5</accession>
<comment type="caution">
    <text evidence="3">The sequence shown here is derived from an EMBL/GenBank/DDBJ whole genome shotgun (WGS) entry which is preliminary data.</text>
</comment>
<keyword evidence="2" id="KW-0472">Membrane</keyword>
<dbReference type="PANTHER" id="PTHR11247:SF40">
    <property type="entry name" value="LIPID PHOSPHATE PHOSPHATASE EPSILON 1, CHLOROPLASTIC"/>
    <property type="match status" value="1"/>
</dbReference>
<dbReference type="AlphaFoldDB" id="A0A7J7N4R5"/>
<dbReference type="GO" id="GO:0047874">
    <property type="term" value="F:dolichyldiphosphatase activity"/>
    <property type="evidence" value="ECO:0007669"/>
    <property type="project" value="TreeGrafter"/>
</dbReference>
<keyword evidence="1" id="KW-0378">Hydrolase</keyword>
<feature type="transmembrane region" description="Helical" evidence="2">
    <location>
        <begin position="89"/>
        <end position="108"/>
    </location>
</feature>
<evidence type="ECO:0008006" key="5">
    <source>
        <dbReference type="Google" id="ProtNLM"/>
    </source>
</evidence>
<dbReference type="InterPro" id="IPR036938">
    <property type="entry name" value="PAP2/HPO_sf"/>
</dbReference>
<dbReference type="PANTHER" id="PTHR11247">
    <property type="entry name" value="PALMITOYL-PROTEIN THIOESTERASE/DOLICHYLDIPHOSPHATASE 1"/>
    <property type="match status" value="1"/>
</dbReference>
<keyword evidence="2" id="KW-0812">Transmembrane</keyword>
<evidence type="ECO:0000256" key="1">
    <source>
        <dbReference type="ARBA" id="ARBA00022801"/>
    </source>
</evidence>
<name>A0A7J7N4R5_9MAGN</name>
<dbReference type="Proteomes" id="UP000541444">
    <property type="component" value="Unassembled WGS sequence"/>
</dbReference>
<dbReference type="OrthoDB" id="302705at2759"/>
<feature type="transmembrane region" description="Helical" evidence="2">
    <location>
        <begin position="48"/>
        <end position="69"/>
    </location>
</feature>
<organism evidence="3 4">
    <name type="scientific">Kingdonia uniflora</name>
    <dbReference type="NCBI Taxonomy" id="39325"/>
    <lineage>
        <taxon>Eukaryota</taxon>
        <taxon>Viridiplantae</taxon>
        <taxon>Streptophyta</taxon>
        <taxon>Embryophyta</taxon>
        <taxon>Tracheophyta</taxon>
        <taxon>Spermatophyta</taxon>
        <taxon>Magnoliopsida</taxon>
        <taxon>Ranunculales</taxon>
        <taxon>Circaeasteraceae</taxon>
        <taxon>Kingdonia</taxon>
    </lineage>
</organism>
<evidence type="ECO:0000313" key="3">
    <source>
        <dbReference type="EMBL" id="KAF6162020.1"/>
    </source>
</evidence>
<protein>
    <recommendedName>
        <fullName evidence="5">Phosphatidic acid phosphatase type 2/haloperoxidase domain-containing protein</fullName>
    </recommendedName>
</protein>
<sequence>MSSVFRVQKSELGLTCSLLLWSCRLVKSKWLVTVLFGIAILWRHDVEAIWALMGSVINAVLSVALKKILNQERPVSTMRSDPGMPSSHAQAIFYGVIFVIISCKLFHISTSKQLDQKSI</sequence>
<dbReference type="GO" id="GO:0005789">
    <property type="term" value="C:endoplasmic reticulum membrane"/>
    <property type="evidence" value="ECO:0007669"/>
    <property type="project" value="TreeGrafter"/>
</dbReference>